<protein>
    <recommendedName>
        <fullName evidence="5">PIPK domain-containing protein</fullName>
    </recommendedName>
</protein>
<evidence type="ECO:0000313" key="6">
    <source>
        <dbReference type="EMBL" id="KAI8583334.1"/>
    </source>
</evidence>
<feature type="region of interest" description="Disordered" evidence="4">
    <location>
        <begin position="969"/>
        <end position="1016"/>
    </location>
</feature>
<dbReference type="Pfam" id="PF01504">
    <property type="entry name" value="PIP5K"/>
    <property type="match status" value="1"/>
</dbReference>
<dbReference type="GO" id="GO:0046854">
    <property type="term" value="P:phosphatidylinositol phosphate biosynthetic process"/>
    <property type="evidence" value="ECO:0007669"/>
    <property type="project" value="TreeGrafter"/>
</dbReference>
<keyword evidence="7" id="KW-1185">Reference proteome</keyword>
<evidence type="ECO:0000256" key="2">
    <source>
        <dbReference type="ARBA" id="ARBA00022840"/>
    </source>
</evidence>
<name>A0AAD5HHR9_UMBRA</name>
<dbReference type="Gene3D" id="3.30.800.10">
    <property type="entry name" value="Phosphatidylinositol Phosphate Kinase II Beta"/>
    <property type="match status" value="1"/>
</dbReference>
<dbReference type="EMBL" id="MU620896">
    <property type="protein sequence ID" value="KAI8583334.1"/>
    <property type="molecule type" value="Genomic_DNA"/>
</dbReference>
<organism evidence="6 7">
    <name type="scientific">Umbelopsis ramanniana AG</name>
    <dbReference type="NCBI Taxonomy" id="1314678"/>
    <lineage>
        <taxon>Eukaryota</taxon>
        <taxon>Fungi</taxon>
        <taxon>Fungi incertae sedis</taxon>
        <taxon>Mucoromycota</taxon>
        <taxon>Mucoromycotina</taxon>
        <taxon>Umbelopsidomycetes</taxon>
        <taxon>Umbelopsidales</taxon>
        <taxon>Umbelopsidaceae</taxon>
        <taxon>Umbelopsis</taxon>
    </lineage>
</organism>
<dbReference type="InterPro" id="IPR002498">
    <property type="entry name" value="PInositol-4-P-4/5-kinase_core"/>
</dbReference>
<gene>
    <name evidence="6" type="ORF">K450DRAFT_223120</name>
</gene>
<dbReference type="PANTHER" id="PTHR45748">
    <property type="entry name" value="1-PHOSPHATIDYLINOSITOL 3-PHOSPHATE 5-KINASE-RELATED"/>
    <property type="match status" value="1"/>
</dbReference>
<keyword evidence="3" id="KW-0418">Kinase</keyword>
<keyword evidence="1 3" id="KW-0547">Nucleotide-binding</keyword>
<dbReference type="InterPro" id="IPR001611">
    <property type="entry name" value="Leu-rich_rpt"/>
</dbReference>
<keyword evidence="3" id="KW-0808">Transferase</keyword>
<feature type="compositionally biased region" description="Basic and acidic residues" evidence="4">
    <location>
        <begin position="989"/>
        <end position="999"/>
    </location>
</feature>
<dbReference type="InterPro" id="IPR027484">
    <property type="entry name" value="PInositol-4-P-5-kinase_N"/>
</dbReference>
<evidence type="ECO:0000256" key="3">
    <source>
        <dbReference type="PROSITE-ProRule" id="PRU00781"/>
    </source>
</evidence>
<dbReference type="GO" id="GO:0000285">
    <property type="term" value="F:1-phosphatidylinositol-3-phosphate 5-kinase activity"/>
    <property type="evidence" value="ECO:0007669"/>
    <property type="project" value="InterPro"/>
</dbReference>
<dbReference type="InterPro" id="IPR044769">
    <property type="entry name" value="PIKfyve_PIPKc"/>
</dbReference>
<dbReference type="PANTHER" id="PTHR45748:SF7">
    <property type="entry name" value="1-PHOSPHATIDYLINOSITOL 3-PHOSPHATE 5-KINASE-RELATED"/>
    <property type="match status" value="1"/>
</dbReference>
<reference evidence="6" key="2">
    <citation type="journal article" date="2022" name="Proc. Natl. Acad. Sci. U.S.A.">
        <title>Diploid-dominant life cycles characterize the early evolution of Fungi.</title>
        <authorList>
            <person name="Amses K.R."/>
            <person name="Simmons D.R."/>
            <person name="Longcore J.E."/>
            <person name="Mondo S.J."/>
            <person name="Seto K."/>
            <person name="Jeronimo G.H."/>
            <person name="Bonds A.E."/>
            <person name="Quandt C.A."/>
            <person name="Davis W.J."/>
            <person name="Chang Y."/>
            <person name="Federici B.A."/>
            <person name="Kuo A."/>
            <person name="LaButti K."/>
            <person name="Pangilinan J."/>
            <person name="Andreopoulos W."/>
            <person name="Tritt A."/>
            <person name="Riley R."/>
            <person name="Hundley H."/>
            <person name="Johnson J."/>
            <person name="Lipzen A."/>
            <person name="Barry K."/>
            <person name="Lang B.F."/>
            <person name="Cuomo C.A."/>
            <person name="Buchler N.E."/>
            <person name="Grigoriev I.V."/>
            <person name="Spatafora J.W."/>
            <person name="Stajich J.E."/>
            <person name="James T.Y."/>
        </authorList>
    </citation>
    <scope>NUCLEOTIDE SEQUENCE</scope>
    <source>
        <strain evidence="6">AG</strain>
    </source>
</reference>
<feature type="compositionally biased region" description="Polar residues" evidence="4">
    <location>
        <begin position="1175"/>
        <end position="1193"/>
    </location>
</feature>
<feature type="domain" description="PIPK" evidence="5">
    <location>
        <begin position="1149"/>
        <end position="1467"/>
    </location>
</feature>
<dbReference type="Gene3D" id="3.30.810.10">
    <property type="entry name" value="2-Layer Sandwich"/>
    <property type="match status" value="1"/>
</dbReference>
<evidence type="ECO:0000256" key="1">
    <source>
        <dbReference type="ARBA" id="ARBA00022741"/>
    </source>
</evidence>
<feature type="region of interest" description="Disordered" evidence="4">
    <location>
        <begin position="295"/>
        <end position="321"/>
    </location>
</feature>
<feature type="region of interest" description="Disordered" evidence="4">
    <location>
        <begin position="451"/>
        <end position="472"/>
    </location>
</feature>
<comment type="caution">
    <text evidence="6">The sequence shown here is derived from an EMBL/GenBank/DDBJ whole genome shotgun (WGS) entry which is preliminary data.</text>
</comment>
<proteinExistence type="predicted"/>
<dbReference type="CDD" id="cd17300">
    <property type="entry name" value="PIPKc_PIKfyve"/>
    <property type="match status" value="1"/>
</dbReference>
<feature type="compositionally biased region" description="Polar residues" evidence="4">
    <location>
        <begin position="304"/>
        <end position="315"/>
    </location>
</feature>
<accession>A0AAD5HHR9</accession>
<reference evidence="6" key="1">
    <citation type="submission" date="2021-06" db="EMBL/GenBank/DDBJ databases">
        <authorList>
            <consortium name="DOE Joint Genome Institute"/>
            <person name="Mondo S.J."/>
            <person name="Amses K.R."/>
            <person name="Simmons D.R."/>
            <person name="Longcore J.E."/>
            <person name="Seto K."/>
            <person name="Alves G.H."/>
            <person name="Bonds A.E."/>
            <person name="Quandt C.A."/>
            <person name="Davis W.J."/>
            <person name="Chang Y."/>
            <person name="Letcher P.M."/>
            <person name="Powell M.J."/>
            <person name="Kuo A."/>
            <person name="Labutti K."/>
            <person name="Pangilinan J."/>
            <person name="Andreopoulos W."/>
            <person name="Tritt A."/>
            <person name="Riley R."/>
            <person name="Hundley H."/>
            <person name="Johnson J."/>
            <person name="Lipzen A."/>
            <person name="Barry K."/>
            <person name="Berbee M.L."/>
            <person name="Buchler N.E."/>
            <person name="Grigoriev I.V."/>
            <person name="Spatafora J.W."/>
            <person name="Stajich J.E."/>
            <person name="James T.Y."/>
        </authorList>
    </citation>
    <scope>NUCLEOTIDE SEQUENCE</scope>
    <source>
        <strain evidence="6">AG</strain>
    </source>
</reference>
<evidence type="ECO:0000259" key="5">
    <source>
        <dbReference type="PROSITE" id="PS51455"/>
    </source>
</evidence>
<dbReference type="GO" id="GO:0005524">
    <property type="term" value="F:ATP binding"/>
    <property type="evidence" value="ECO:0007669"/>
    <property type="project" value="UniProtKB-UniRule"/>
</dbReference>
<evidence type="ECO:0000256" key="4">
    <source>
        <dbReference type="SAM" id="MobiDB-lite"/>
    </source>
</evidence>
<dbReference type="SMART" id="SM00330">
    <property type="entry name" value="PIPKc"/>
    <property type="match status" value="1"/>
</dbReference>
<feature type="compositionally biased region" description="Low complexity" evidence="4">
    <location>
        <begin position="460"/>
        <end position="472"/>
    </location>
</feature>
<dbReference type="GO" id="GO:0000329">
    <property type="term" value="C:fungal-type vacuole membrane"/>
    <property type="evidence" value="ECO:0007669"/>
    <property type="project" value="TreeGrafter"/>
</dbReference>
<evidence type="ECO:0000313" key="7">
    <source>
        <dbReference type="Proteomes" id="UP001206595"/>
    </source>
</evidence>
<dbReference type="PROSITE" id="PS51455">
    <property type="entry name" value="PIPK"/>
    <property type="match status" value="1"/>
</dbReference>
<dbReference type="GO" id="GO:0010008">
    <property type="term" value="C:endosome membrane"/>
    <property type="evidence" value="ECO:0007669"/>
    <property type="project" value="TreeGrafter"/>
</dbReference>
<dbReference type="GeneID" id="75911354"/>
<feature type="compositionally biased region" description="Polar residues" evidence="4">
    <location>
        <begin position="575"/>
        <end position="595"/>
    </location>
</feature>
<dbReference type="SUPFAM" id="SSF56104">
    <property type="entry name" value="SAICAR synthase-like"/>
    <property type="match status" value="1"/>
</dbReference>
<feature type="region of interest" description="Disordered" evidence="4">
    <location>
        <begin position="252"/>
        <end position="272"/>
    </location>
</feature>
<feature type="region of interest" description="Disordered" evidence="4">
    <location>
        <begin position="1165"/>
        <end position="1197"/>
    </location>
</feature>
<dbReference type="Proteomes" id="UP001206595">
    <property type="component" value="Unassembled WGS sequence"/>
</dbReference>
<dbReference type="InterPro" id="IPR027483">
    <property type="entry name" value="PInositol-4-P-4/5-kinase_C_sf"/>
</dbReference>
<dbReference type="PROSITE" id="PS51450">
    <property type="entry name" value="LRR"/>
    <property type="match status" value="1"/>
</dbReference>
<sequence length="1520" mass="170748">MPDSMAARKLPQMINPSFPTVRERPRTFSKPLPPLPASNYVSVVDTNQQRGHIFRTSTAALLLPLDSRCIDHASTVMLRSLEQLHLPKHPWERILSNILGSITSQYPHVIGLVDTPHLEKFRQNESSDNGKADDHHKVKRQTIYCICIDIDTTGQPSTSSFIPDQFLGRPLLQLPKQYGSELDTEDNKYNFIGGTVLLKGADVAVLENAAVVLGIVMFVVYNLTLESCVLRDHQITRQTSNKKAKTSIPANKITKPIPQTPSSKEEKNQTATGGGLFGWIKPSAKRNSVRKLIDRFSGEKSKASESNTTTSVNKRNSARIAPVEDARPFMESSRLTNDKLQLSDFFSSRQLRASQSFLSELGISESEMHHFSNVLKSINQAVLSSSPGIVYPPPRLIVRLHEDEEAINAIGADAWISLRPNNAAVIRTLSGFRAMELQRIVGIPARQRLSRKSTSRTGDTWSTTSNATSTTSVPQSITAYSTLRNPKMTVETGLELNYLNLKTNDIHSIMNHQSLAVSFSSFTSKETMVRCEGPTIYAIDFYRYSSHYHPTGDKTLGEVIMNWCNEAQQPPLINKASQSTFRTSASTSDFKSSGSIPEKPSKPNGGGSKKNENQDAVEQHNGCPKCHGPIQDHIFSFCHGSSRINVTIGMDRTRRNDKDEVVEEKDDFGADHDDMGVIMWTACKVCKEQLKPLPMSLPTYKYSFGKYLELLLYDKEFMPPKAMCEHSTDRHSVLRCFQHKGVIIQFDYEDIELFEMRVPRLQVVLPEEVGAIEDSDNIEHGSSDGAEPQQFVKDVAIELNACEESLFQAEGEVDSFFSAVDRHIKLLQEYLVAEDKLERQSATFFLGQSKAQGLRSELDQLQLLFNQERENLLRGLDKLVGDEMNDFNRWFSIKVKSIMDSLLLWQETNCPELDIECIWDPMPDWMKSETVHLFPGSSVPVREDEPSSIIAHTLSSKDYQEELEQKPIVTRSLQSSSTSSAAALFTESPESKTPEEKAIGDMPSSESSTTSTKQKNAPVYRELLHGFYSTVGRETVSIGNSLATAHAPASLRTTLLETIRDMNVTDRLGSRLTNFNPAETNKNDRDLELLSHKLTFTNQQNTSLPTGMDDRVLKSIEADVAMGMKDISRKVLDVTADVSGTSSGKIPKRSNSLITEVKVTSVINETASRVPPSGQPSSVKSSETGGESKSQEPLSPHIKHKYVHNGTQFSCTVYFAREFDELRQRCGIEKLIIQSLSRCDNWSASGGKSKSTFFKTKDNRLVLKQMVSSWNVAERDALLRFAPKYFAYLKRSAGAPSVLAKIFGFYTIKIRKLAEDKTTLKMDILVMEHLFYGQNISRRFDLKGIQGRHVDEMKKSAELTLWDGDWVEGFRATLMVHAQSKAIIEQALQNDATFLSECNIMDYSLLVGIDDEKKEMIVGIVDFIGTFTWFKKLESTSKSALQPHKEVTVLSPNKYKTRFCETILDYFLGIPDKWLRLPKATNGGVSRKQMQQRKTWSWWFIEDDMVEEWNGLVPLPYSLV</sequence>
<dbReference type="RefSeq" id="XP_051448338.1">
    <property type="nucleotide sequence ID" value="XM_051586006.1"/>
</dbReference>
<feature type="region of interest" description="Disordered" evidence="4">
    <location>
        <begin position="574"/>
        <end position="622"/>
    </location>
</feature>
<keyword evidence="2 3" id="KW-0067">ATP-binding</keyword>